<feature type="active site" description="Proton acceptor" evidence="7">
    <location>
        <position position="332"/>
    </location>
</feature>
<keyword evidence="4 7" id="KW-0677">Repeat</keyword>
<dbReference type="GO" id="GO:0103118">
    <property type="term" value="F:UDP-3-O-[(3R)-3-hydroxyacyl]-glucosamine N-acyltransferase activity"/>
    <property type="evidence" value="ECO:0007669"/>
    <property type="project" value="UniProtKB-EC"/>
</dbReference>
<feature type="region of interest" description="Disordered" evidence="8">
    <location>
        <begin position="1"/>
        <end position="26"/>
    </location>
</feature>
<dbReference type="NCBIfam" id="NF002060">
    <property type="entry name" value="PRK00892.1"/>
    <property type="match status" value="1"/>
</dbReference>
<evidence type="ECO:0000256" key="1">
    <source>
        <dbReference type="ARBA" id="ARBA00022516"/>
    </source>
</evidence>
<dbReference type="CDD" id="cd03352">
    <property type="entry name" value="LbH_LpxD"/>
    <property type="match status" value="1"/>
</dbReference>
<evidence type="ECO:0000256" key="7">
    <source>
        <dbReference type="HAMAP-Rule" id="MF_00523"/>
    </source>
</evidence>
<comment type="pathway">
    <text evidence="7">Bacterial outer membrane biogenesis; LPS lipid A biosynthesis.</text>
</comment>
<evidence type="ECO:0000256" key="4">
    <source>
        <dbReference type="ARBA" id="ARBA00022737"/>
    </source>
</evidence>
<keyword evidence="11" id="KW-1185">Reference proteome</keyword>
<dbReference type="PANTHER" id="PTHR43378">
    <property type="entry name" value="UDP-3-O-ACYLGLUCOSAMINE N-ACYLTRANSFERASE"/>
    <property type="match status" value="1"/>
</dbReference>
<evidence type="ECO:0000256" key="2">
    <source>
        <dbReference type="ARBA" id="ARBA00022556"/>
    </source>
</evidence>
<proteinExistence type="inferred from homology"/>
<evidence type="ECO:0000313" key="10">
    <source>
        <dbReference type="EMBL" id="MBS7810433.1"/>
    </source>
</evidence>
<dbReference type="Gene3D" id="3.40.1390.10">
    <property type="entry name" value="MurE/MurF, N-terminal domain"/>
    <property type="match status" value="1"/>
</dbReference>
<feature type="domain" description="UDP-3-O-[3-hydroxymyristoyl] glucosamine N-acyltransferase non-repeat region" evidence="9">
    <location>
        <begin position="116"/>
        <end position="183"/>
    </location>
</feature>
<dbReference type="InterPro" id="IPR011004">
    <property type="entry name" value="Trimer_LpxA-like_sf"/>
</dbReference>
<evidence type="ECO:0000313" key="11">
    <source>
        <dbReference type="Proteomes" id="UP000766336"/>
    </source>
</evidence>
<comment type="subunit">
    <text evidence="7">Homotrimer.</text>
</comment>
<sequence length="419" mass="43850">MDVPRVARGRIKRDRAGHEREPQVAFPTGPLCHAIDLLTGAERDRSPWGCCQGKAAGPRHRSPPISNRVRLPWHGTKAPHVTSNLGDPRFFARSGPHSLASVTAAAEGSSQATERQFSGVAALHVAGRGDVSFLDNRRYLPALAQTDAGAVLIHPDLADQVPKHAVPILTTSVYGAWARVAALFHPLPLREGGIDLLASVHPTAIIDPTASIGAFVSIGAHAEIGARCCIDPGAVIGDGVVLGPDCRVGAQASISHARLGARVHVCPGARIGQEGFSFARTTQGFLSIPHLGQVLVEDDVEIGANTTIDRGSSRDTRIGAGTRIDNLVQIAHNVQLGRYCVIVAQVGISGSTTVEDFVQVGGQVGMAGHLTIGKGAQIGAQAGVIADVPPQARMLGSPAQPASIFFRQVATLKRLVGRK</sequence>
<dbReference type="EC" id="2.3.1.191" evidence="7"/>
<comment type="function">
    <text evidence="7">Catalyzes the N-acylation of UDP-3-O-acylglucosamine using 3-hydroxyacyl-ACP as the acyl donor. Is involved in the biosynthesis of lipid A, a phosphorylated glycolipid that anchors the lipopolysaccharide to the outer membrane of the cell.</text>
</comment>
<evidence type="ECO:0000256" key="5">
    <source>
        <dbReference type="ARBA" id="ARBA00023098"/>
    </source>
</evidence>
<dbReference type="Gene3D" id="2.160.10.10">
    <property type="entry name" value="Hexapeptide repeat proteins"/>
    <property type="match status" value="1"/>
</dbReference>
<keyword evidence="2 7" id="KW-0441">Lipid A biosynthesis</keyword>
<keyword evidence="5 7" id="KW-0443">Lipid metabolism</keyword>
<comment type="similarity">
    <text evidence="7">Belongs to the transferase hexapeptide repeat family. LpxD subfamily.</text>
</comment>
<accession>A0ABS5QA99</accession>
<dbReference type="Pfam" id="PF00132">
    <property type="entry name" value="Hexapep"/>
    <property type="match status" value="2"/>
</dbReference>
<dbReference type="Pfam" id="PF04613">
    <property type="entry name" value="LpxD"/>
    <property type="match status" value="1"/>
</dbReference>
<dbReference type="Proteomes" id="UP000766336">
    <property type="component" value="Unassembled WGS sequence"/>
</dbReference>
<dbReference type="InterPro" id="IPR001451">
    <property type="entry name" value="Hexapep"/>
</dbReference>
<evidence type="ECO:0000259" key="9">
    <source>
        <dbReference type="Pfam" id="PF04613"/>
    </source>
</evidence>
<keyword evidence="1 7" id="KW-0444">Lipid biosynthesis</keyword>
<keyword evidence="6 7" id="KW-0012">Acyltransferase</keyword>
<dbReference type="InterPro" id="IPR007691">
    <property type="entry name" value="LpxD"/>
</dbReference>
<protein>
    <recommendedName>
        <fullName evidence="7">UDP-3-O-acylglucosamine N-acyltransferase</fullName>
        <ecNumber evidence="7">2.3.1.191</ecNumber>
    </recommendedName>
</protein>
<gene>
    <name evidence="7 10" type="primary">lpxD</name>
    <name evidence="10" type="ORF">KHU32_05760</name>
</gene>
<feature type="region of interest" description="Disordered" evidence="8">
    <location>
        <begin position="54"/>
        <end position="85"/>
    </location>
</feature>
<reference evidence="10 11" key="1">
    <citation type="submission" date="2021-05" db="EMBL/GenBank/DDBJ databases">
        <title>Roseococcus sp. XZZS9, whole genome shotgun sequencing project.</title>
        <authorList>
            <person name="Zhao G."/>
            <person name="Shen L."/>
        </authorList>
    </citation>
    <scope>NUCLEOTIDE SEQUENCE [LARGE SCALE GENOMIC DNA]</scope>
    <source>
        <strain evidence="10 11">XZZS9</strain>
    </source>
</reference>
<evidence type="ECO:0000256" key="8">
    <source>
        <dbReference type="SAM" id="MobiDB-lite"/>
    </source>
</evidence>
<comment type="catalytic activity">
    <reaction evidence="7">
        <text>a UDP-3-O-[(3R)-3-hydroxyacyl]-alpha-D-glucosamine + a (3R)-hydroxyacyl-[ACP] = a UDP-2-N,3-O-bis[(3R)-3-hydroxyacyl]-alpha-D-glucosamine + holo-[ACP] + H(+)</text>
        <dbReference type="Rhea" id="RHEA:53836"/>
        <dbReference type="Rhea" id="RHEA-COMP:9685"/>
        <dbReference type="Rhea" id="RHEA-COMP:9945"/>
        <dbReference type="ChEBI" id="CHEBI:15378"/>
        <dbReference type="ChEBI" id="CHEBI:64479"/>
        <dbReference type="ChEBI" id="CHEBI:78827"/>
        <dbReference type="ChEBI" id="CHEBI:137740"/>
        <dbReference type="ChEBI" id="CHEBI:137748"/>
        <dbReference type="EC" id="2.3.1.191"/>
    </reaction>
</comment>
<keyword evidence="3 7" id="KW-0808">Transferase</keyword>
<organism evidence="10 11">
    <name type="scientific">Roseococcus pinisoli</name>
    <dbReference type="NCBI Taxonomy" id="2835040"/>
    <lineage>
        <taxon>Bacteria</taxon>
        <taxon>Pseudomonadati</taxon>
        <taxon>Pseudomonadota</taxon>
        <taxon>Alphaproteobacteria</taxon>
        <taxon>Acetobacterales</taxon>
        <taxon>Roseomonadaceae</taxon>
        <taxon>Roseococcus</taxon>
    </lineage>
</organism>
<dbReference type="HAMAP" id="MF_00523">
    <property type="entry name" value="LpxD"/>
    <property type="match status" value="1"/>
</dbReference>
<evidence type="ECO:0000256" key="3">
    <source>
        <dbReference type="ARBA" id="ARBA00022679"/>
    </source>
</evidence>
<dbReference type="NCBIfam" id="TIGR01853">
    <property type="entry name" value="lipid_A_lpxD"/>
    <property type="match status" value="1"/>
</dbReference>
<name>A0ABS5QA99_9PROT</name>
<dbReference type="PANTHER" id="PTHR43378:SF2">
    <property type="entry name" value="UDP-3-O-ACYLGLUCOSAMINE N-ACYLTRANSFERASE 1, MITOCHONDRIAL-RELATED"/>
    <property type="match status" value="1"/>
</dbReference>
<dbReference type="SUPFAM" id="SSF51161">
    <property type="entry name" value="Trimeric LpxA-like enzymes"/>
    <property type="match status" value="1"/>
</dbReference>
<comment type="caution">
    <text evidence="10">The sequence shown here is derived from an EMBL/GenBank/DDBJ whole genome shotgun (WGS) entry which is preliminary data.</text>
</comment>
<dbReference type="EMBL" id="JAHCDA010000001">
    <property type="protein sequence ID" value="MBS7810433.1"/>
    <property type="molecule type" value="Genomic_DNA"/>
</dbReference>
<evidence type="ECO:0000256" key="6">
    <source>
        <dbReference type="ARBA" id="ARBA00023315"/>
    </source>
</evidence>
<dbReference type="InterPro" id="IPR020573">
    <property type="entry name" value="UDP_GlcNAc_AcTrfase_non-rep"/>
</dbReference>